<keyword evidence="4 6" id="KW-0808">Transferase</keyword>
<comment type="pathway">
    <text evidence="6">Amino-acid biosynthesis; L-histidine biosynthesis; L-histidine from 5-phospho-alpha-D-ribose 1-diphosphate: step 7/9.</text>
</comment>
<evidence type="ECO:0000313" key="8">
    <source>
        <dbReference type="EMBL" id="TMQ65024.1"/>
    </source>
</evidence>
<keyword evidence="5 6" id="KW-0663">Pyridoxal phosphate</keyword>
<dbReference type="HAMAP" id="MF_01023">
    <property type="entry name" value="HisC_aminotrans_2"/>
    <property type="match status" value="1"/>
</dbReference>
<protein>
    <recommendedName>
        <fullName evidence="6">Histidinol-phosphate aminotransferase</fullName>
        <ecNumber evidence="6">2.6.1.9</ecNumber>
    </recommendedName>
    <alternativeName>
        <fullName evidence="6">Imidazole acetol-phosphate transaminase</fullName>
    </alternativeName>
</protein>
<sequence>MAFPAVETIRPEVRSLQPYVPGKPIEELERELGIAGAIKLASNENPLGPSPLAVAAIQAAAHGVNRYPDGSSYYLRESLSTHWNVPPDWIAVGSGSNDLIDVLCRIHLGPGDEAVMSDPSFIMFAIAVRVAGGTLVKAPGKGLFHDPEAMLAAITDRTRLVYFSNPDNPTGTIVVKRALDEYFRRVPGHVLTILDEAYFEYVTDPQYPDGLEHLRRGRRVAVLRTFSKIYALAGLRIGYGFFPASLASLVHRVRLPFNVTSIGQAAARASLTDLDQIARSRALNGEGLAYYQRELPALGIQLTPTWANFALARFPGSAVEVARTLERQGIIIRPMLPFGLSAEYARISVGLRPENERLIESLRRIL</sequence>
<keyword evidence="6" id="KW-0368">Histidine biosynthesis</keyword>
<comment type="caution">
    <text evidence="8">The sequence shown here is derived from an EMBL/GenBank/DDBJ whole genome shotgun (WGS) entry which is preliminary data.</text>
</comment>
<dbReference type="Proteomes" id="UP000317691">
    <property type="component" value="Unassembled WGS sequence"/>
</dbReference>
<evidence type="ECO:0000256" key="3">
    <source>
        <dbReference type="ARBA" id="ARBA00022576"/>
    </source>
</evidence>
<dbReference type="Gene3D" id="3.40.640.10">
    <property type="entry name" value="Type I PLP-dependent aspartate aminotransferase-like (Major domain)"/>
    <property type="match status" value="1"/>
</dbReference>
<keyword evidence="6" id="KW-0028">Amino-acid biosynthesis</keyword>
<dbReference type="GO" id="GO:0004400">
    <property type="term" value="F:histidinol-phosphate transaminase activity"/>
    <property type="evidence" value="ECO:0007669"/>
    <property type="project" value="UniProtKB-UniRule"/>
</dbReference>
<dbReference type="EC" id="2.6.1.9" evidence="6"/>
<dbReference type="PANTHER" id="PTHR43643">
    <property type="entry name" value="HISTIDINOL-PHOSPHATE AMINOTRANSFERASE 2"/>
    <property type="match status" value="1"/>
</dbReference>
<dbReference type="EMBL" id="VBOZ01000015">
    <property type="protein sequence ID" value="TMQ65024.1"/>
    <property type="molecule type" value="Genomic_DNA"/>
</dbReference>
<dbReference type="UniPathway" id="UPA00031">
    <property type="reaction ID" value="UER00012"/>
</dbReference>
<feature type="modified residue" description="N6-(pyridoxal phosphate)lysine" evidence="6">
    <location>
        <position position="228"/>
    </location>
</feature>
<comment type="similarity">
    <text evidence="6">Belongs to the class-II pyridoxal-phosphate-dependent aminotransferase family. Histidinol-phosphate aminotransferase subfamily.</text>
</comment>
<evidence type="ECO:0000256" key="6">
    <source>
        <dbReference type="HAMAP-Rule" id="MF_01023"/>
    </source>
</evidence>
<evidence type="ECO:0000256" key="1">
    <source>
        <dbReference type="ARBA" id="ARBA00001933"/>
    </source>
</evidence>
<gene>
    <name evidence="6" type="primary">hisC</name>
    <name evidence="8" type="ORF">E6K79_05875</name>
</gene>
<comment type="cofactor">
    <cofactor evidence="1 6">
        <name>pyridoxal 5'-phosphate</name>
        <dbReference type="ChEBI" id="CHEBI:597326"/>
    </cofactor>
</comment>
<comment type="catalytic activity">
    <reaction evidence="6">
        <text>L-histidinol phosphate + 2-oxoglutarate = 3-(imidazol-4-yl)-2-oxopropyl phosphate + L-glutamate</text>
        <dbReference type="Rhea" id="RHEA:23744"/>
        <dbReference type="ChEBI" id="CHEBI:16810"/>
        <dbReference type="ChEBI" id="CHEBI:29985"/>
        <dbReference type="ChEBI" id="CHEBI:57766"/>
        <dbReference type="ChEBI" id="CHEBI:57980"/>
        <dbReference type="EC" id="2.6.1.9"/>
    </reaction>
</comment>
<dbReference type="InterPro" id="IPR015424">
    <property type="entry name" value="PyrdxlP-dep_Trfase"/>
</dbReference>
<dbReference type="InterPro" id="IPR005861">
    <property type="entry name" value="HisP_aminotrans"/>
</dbReference>
<feature type="domain" description="Aminotransferase class I/classII large" evidence="7">
    <location>
        <begin position="38"/>
        <end position="362"/>
    </location>
</feature>
<evidence type="ECO:0000256" key="4">
    <source>
        <dbReference type="ARBA" id="ARBA00022679"/>
    </source>
</evidence>
<evidence type="ECO:0000256" key="5">
    <source>
        <dbReference type="ARBA" id="ARBA00022898"/>
    </source>
</evidence>
<proteinExistence type="inferred from homology"/>
<name>A0A538TN45_UNCEI</name>
<organism evidence="8 9">
    <name type="scientific">Eiseniibacteriota bacterium</name>
    <dbReference type="NCBI Taxonomy" id="2212470"/>
    <lineage>
        <taxon>Bacteria</taxon>
        <taxon>Candidatus Eiseniibacteriota</taxon>
    </lineage>
</organism>
<dbReference type="GO" id="GO:0000105">
    <property type="term" value="P:L-histidine biosynthetic process"/>
    <property type="evidence" value="ECO:0007669"/>
    <property type="project" value="UniProtKB-UniRule"/>
</dbReference>
<dbReference type="InterPro" id="IPR050106">
    <property type="entry name" value="HistidinolP_aminotransfase"/>
</dbReference>
<dbReference type="AlphaFoldDB" id="A0A538TN45"/>
<evidence type="ECO:0000313" key="9">
    <source>
        <dbReference type="Proteomes" id="UP000317691"/>
    </source>
</evidence>
<evidence type="ECO:0000259" key="7">
    <source>
        <dbReference type="Pfam" id="PF00155"/>
    </source>
</evidence>
<dbReference type="InterPro" id="IPR004839">
    <property type="entry name" value="Aminotransferase_I/II_large"/>
</dbReference>
<comment type="subunit">
    <text evidence="2 6">Homodimer.</text>
</comment>
<dbReference type="NCBIfam" id="TIGR01141">
    <property type="entry name" value="hisC"/>
    <property type="match status" value="1"/>
</dbReference>
<dbReference type="Gene3D" id="3.90.1150.10">
    <property type="entry name" value="Aspartate Aminotransferase, domain 1"/>
    <property type="match status" value="1"/>
</dbReference>
<dbReference type="SUPFAM" id="SSF53383">
    <property type="entry name" value="PLP-dependent transferases"/>
    <property type="match status" value="1"/>
</dbReference>
<dbReference type="CDD" id="cd00609">
    <property type="entry name" value="AAT_like"/>
    <property type="match status" value="1"/>
</dbReference>
<accession>A0A538TN45</accession>
<dbReference type="InterPro" id="IPR015421">
    <property type="entry name" value="PyrdxlP-dep_Trfase_major"/>
</dbReference>
<dbReference type="PANTHER" id="PTHR43643:SF3">
    <property type="entry name" value="HISTIDINOL-PHOSPHATE AMINOTRANSFERASE"/>
    <property type="match status" value="1"/>
</dbReference>
<reference evidence="8 9" key="1">
    <citation type="journal article" date="2019" name="Nat. Microbiol.">
        <title>Mediterranean grassland soil C-N compound turnover is dependent on rainfall and depth, and is mediated by genomically divergent microorganisms.</title>
        <authorList>
            <person name="Diamond S."/>
            <person name="Andeer P.F."/>
            <person name="Li Z."/>
            <person name="Crits-Christoph A."/>
            <person name="Burstein D."/>
            <person name="Anantharaman K."/>
            <person name="Lane K.R."/>
            <person name="Thomas B.C."/>
            <person name="Pan C."/>
            <person name="Northen T.R."/>
            <person name="Banfield J.F."/>
        </authorList>
    </citation>
    <scope>NUCLEOTIDE SEQUENCE [LARGE SCALE GENOMIC DNA]</scope>
    <source>
        <strain evidence="8">WS_9</strain>
    </source>
</reference>
<evidence type="ECO:0000256" key="2">
    <source>
        <dbReference type="ARBA" id="ARBA00011738"/>
    </source>
</evidence>
<dbReference type="InterPro" id="IPR015422">
    <property type="entry name" value="PyrdxlP-dep_Trfase_small"/>
</dbReference>
<dbReference type="Pfam" id="PF00155">
    <property type="entry name" value="Aminotran_1_2"/>
    <property type="match status" value="1"/>
</dbReference>
<keyword evidence="3 6" id="KW-0032">Aminotransferase</keyword>
<dbReference type="GO" id="GO:0030170">
    <property type="term" value="F:pyridoxal phosphate binding"/>
    <property type="evidence" value="ECO:0007669"/>
    <property type="project" value="InterPro"/>
</dbReference>